<gene>
    <name evidence="4" type="ORF">NS220_15365</name>
</gene>
<comment type="caution">
    <text evidence="4">The sequence shown here is derived from an EMBL/GenBank/DDBJ whole genome shotgun (WGS) entry which is preliminary data.</text>
</comment>
<dbReference type="Pfam" id="PF13458">
    <property type="entry name" value="Peripla_BP_6"/>
    <property type="match status" value="1"/>
</dbReference>
<dbReference type="Gene3D" id="3.40.50.2300">
    <property type="match status" value="1"/>
</dbReference>
<sequence length="421" mass="41105">MKRRSVALIAAGAVVVLVAAGFTTWSLTRPTEAQAVGSVPVAISAPVPDDLTIGVIVSLSSAPGEGAEWKDAANGAVVAARRLALGGHPVTVRAVDDKGTVDGARAAAQQLVDDGVSGIVVATSGSHVSGAVEVARTAGVPAVLPYATDGSLAGDGVWLTGPTTDAIGAALPAALKGASSVLLVDAGYGTPTGLSPAAVVPFSAGGDVEAFRAAVAAARGSRPLDAVLVNGPATTQASVVQLLQSEDADLPIVVTPEATSPAFSEALVSAGGTLSTELTTVGAGWSDTVALSSDADGRAMSAFLAGVRVVADDSTATTLFEDRSFASVAGLADSRSHDAAVLLALAAASANSTTPSTVASALSTLSAGAGDGIAGPALDGARSTALVPAIAPLYSADQNLGLRPLSTDTTAPLVWFAGQTD</sequence>
<dbReference type="EMBL" id="LDRT01000125">
    <property type="protein sequence ID" value="KTR90215.1"/>
    <property type="molecule type" value="Genomic_DNA"/>
</dbReference>
<dbReference type="PANTHER" id="PTHR30483:SF6">
    <property type="entry name" value="PERIPLASMIC BINDING PROTEIN OF ABC TRANSPORTER FOR NATURAL AMINO ACIDS"/>
    <property type="match status" value="1"/>
</dbReference>
<organism evidence="4 5">
    <name type="scientific">Microbacterium testaceum</name>
    <name type="common">Aureobacterium testaceum</name>
    <name type="synonym">Brevibacterium testaceum</name>
    <dbReference type="NCBI Taxonomy" id="2033"/>
    <lineage>
        <taxon>Bacteria</taxon>
        <taxon>Bacillati</taxon>
        <taxon>Actinomycetota</taxon>
        <taxon>Actinomycetes</taxon>
        <taxon>Micrococcales</taxon>
        <taxon>Microbacteriaceae</taxon>
        <taxon>Microbacterium</taxon>
    </lineage>
</organism>
<name>A0A147ETV8_MICTE</name>
<dbReference type="SUPFAM" id="SSF53822">
    <property type="entry name" value="Periplasmic binding protein-like I"/>
    <property type="match status" value="1"/>
</dbReference>
<evidence type="ECO:0000256" key="2">
    <source>
        <dbReference type="ARBA" id="ARBA00022729"/>
    </source>
</evidence>
<reference evidence="4 5" key="1">
    <citation type="journal article" date="2016" name="Front. Microbiol.">
        <title>Genomic Resource of Rice Seed Associated Bacteria.</title>
        <authorList>
            <person name="Midha S."/>
            <person name="Bansal K."/>
            <person name="Sharma S."/>
            <person name="Kumar N."/>
            <person name="Patil P.P."/>
            <person name="Chaudhry V."/>
            <person name="Patil P.B."/>
        </authorList>
    </citation>
    <scope>NUCLEOTIDE SEQUENCE [LARGE SCALE GENOMIC DNA]</scope>
    <source>
        <strain evidence="4 5">NS220</strain>
    </source>
</reference>
<dbReference type="AlphaFoldDB" id="A0A147ETV8"/>
<protein>
    <recommendedName>
        <fullName evidence="3">Leucine-binding protein domain-containing protein</fullName>
    </recommendedName>
</protein>
<proteinExistence type="inferred from homology"/>
<feature type="domain" description="Leucine-binding protein" evidence="3">
    <location>
        <begin position="51"/>
        <end position="376"/>
    </location>
</feature>
<evidence type="ECO:0000313" key="5">
    <source>
        <dbReference type="Proteomes" id="UP000075025"/>
    </source>
</evidence>
<dbReference type="RefSeq" id="WP_058624883.1">
    <property type="nucleotide sequence ID" value="NZ_LDRT01000125.1"/>
</dbReference>
<accession>A0A147ETV8</accession>
<dbReference type="InterPro" id="IPR028082">
    <property type="entry name" value="Peripla_BP_I"/>
</dbReference>
<comment type="similarity">
    <text evidence="1">Belongs to the leucine-binding protein family.</text>
</comment>
<evidence type="ECO:0000256" key="1">
    <source>
        <dbReference type="ARBA" id="ARBA00010062"/>
    </source>
</evidence>
<dbReference type="InterPro" id="IPR051010">
    <property type="entry name" value="BCAA_transport"/>
</dbReference>
<dbReference type="InterPro" id="IPR028081">
    <property type="entry name" value="Leu-bd"/>
</dbReference>
<dbReference type="Proteomes" id="UP000075025">
    <property type="component" value="Unassembled WGS sequence"/>
</dbReference>
<dbReference type="PATRIC" id="fig|2033.6.peg.590"/>
<evidence type="ECO:0000259" key="3">
    <source>
        <dbReference type="Pfam" id="PF13458"/>
    </source>
</evidence>
<evidence type="ECO:0000313" key="4">
    <source>
        <dbReference type="EMBL" id="KTR90215.1"/>
    </source>
</evidence>
<keyword evidence="2" id="KW-0732">Signal</keyword>
<dbReference type="OrthoDB" id="3787700at2"/>
<dbReference type="PANTHER" id="PTHR30483">
    <property type="entry name" value="LEUCINE-SPECIFIC-BINDING PROTEIN"/>
    <property type="match status" value="1"/>
</dbReference>